<dbReference type="SMR" id="A0A803KW14"/>
<dbReference type="FunFam" id="3.30.60.10:FF:000006">
    <property type="entry name" value="Agglutinin isolectin 1"/>
    <property type="match status" value="1"/>
</dbReference>
<keyword evidence="1" id="KW-0929">Antimicrobial</keyword>
<keyword evidence="9" id="KW-1185">Reference proteome</keyword>
<evidence type="ECO:0000259" key="7">
    <source>
        <dbReference type="PROSITE" id="PS50941"/>
    </source>
</evidence>
<evidence type="ECO:0000256" key="1">
    <source>
        <dbReference type="ARBA" id="ARBA00022529"/>
    </source>
</evidence>
<dbReference type="PROSITE" id="PS00026">
    <property type="entry name" value="CHIT_BIND_I_1"/>
    <property type="match status" value="1"/>
</dbReference>
<evidence type="ECO:0000256" key="2">
    <source>
        <dbReference type="ARBA" id="ARBA00022577"/>
    </source>
</evidence>
<evidence type="ECO:0000313" key="8">
    <source>
        <dbReference type="EnsemblPlants" id="AUR62003222-RA:cds"/>
    </source>
</evidence>
<dbReference type="SUPFAM" id="SSF57016">
    <property type="entry name" value="Plant lectins/antimicrobial peptides"/>
    <property type="match status" value="1"/>
</dbReference>
<comment type="caution">
    <text evidence="6">Lacks conserved residue(s) required for the propagation of feature annotation.</text>
</comment>
<dbReference type="InterPro" id="IPR001002">
    <property type="entry name" value="Chitin-bd_1"/>
</dbReference>
<sequence length="68" mass="7246">MVIMTLLVGTSMGDDGKCKSKGDCPKGMCCSKYGYCGSGPDYCGRVEQVQDYPSTDLPQTRKGCVKAP</sequence>
<dbReference type="CDD" id="cd00035">
    <property type="entry name" value="ChtBD1"/>
    <property type="match status" value="1"/>
</dbReference>
<dbReference type="Gene3D" id="3.30.60.10">
    <property type="entry name" value="Endochitinase-like"/>
    <property type="match status" value="1"/>
</dbReference>
<dbReference type="PRINTS" id="PR00451">
    <property type="entry name" value="CHITINBINDNG"/>
</dbReference>
<dbReference type="GO" id="GO:0008061">
    <property type="term" value="F:chitin binding"/>
    <property type="evidence" value="ECO:0007669"/>
    <property type="project" value="UniProtKB-UniRule"/>
</dbReference>
<feature type="disulfide bond" evidence="6">
    <location>
        <begin position="29"/>
        <end position="43"/>
    </location>
</feature>
<dbReference type="Proteomes" id="UP000596660">
    <property type="component" value="Unplaced"/>
</dbReference>
<name>A0A803KW14_CHEQI</name>
<dbReference type="InterPro" id="IPR036861">
    <property type="entry name" value="Endochitinase-like_sf"/>
</dbReference>
<dbReference type="GO" id="GO:0031640">
    <property type="term" value="P:killing of cells of another organism"/>
    <property type="evidence" value="ECO:0007669"/>
    <property type="project" value="UniProtKB-KW"/>
</dbReference>
<evidence type="ECO:0000256" key="5">
    <source>
        <dbReference type="ARBA" id="ARBA00023157"/>
    </source>
</evidence>
<accession>A0A803KW14</accession>
<dbReference type="InterPro" id="IPR018371">
    <property type="entry name" value="Chitin-binding_1_CS"/>
</dbReference>
<evidence type="ECO:0000256" key="3">
    <source>
        <dbReference type="ARBA" id="ARBA00022669"/>
    </source>
</evidence>
<evidence type="ECO:0000256" key="6">
    <source>
        <dbReference type="PROSITE-ProRule" id="PRU00261"/>
    </source>
</evidence>
<protein>
    <recommendedName>
        <fullName evidence="7">Chitin-binding type-1 domain-containing protein</fullName>
    </recommendedName>
</protein>
<dbReference type="EnsemblPlants" id="AUR62003222-RA">
    <property type="protein sequence ID" value="AUR62003222-RA:cds"/>
    <property type="gene ID" value="AUR62003222"/>
</dbReference>
<dbReference type="GO" id="GO:0050832">
    <property type="term" value="P:defense response to fungus"/>
    <property type="evidence" value="ECO:0007669"/>
    <property type="project" value="UniProtKB-KW"/>
</dbReference>
<evidence type="ECO:0000256" key="4">
    <source>
        <dbReference type="ARBA" id="ARBA00022729"/>
    </source>
</evidence>
<dbReference type="AlphaFoldDB" id="A0A803KW14"/>
<dbReference type="Gramene" id="AUR62003222-RA">
    <property type="protein sequence ID" value="AUR62003222-RA:cds"/>
    <property type="gene ID" value="AUR62003222"/>
</dbReference>
<dbReference type="Pfam" id="PF00187">
    <property type="entry name" value="Chitin_bind_1"/>
    <property type="match status" value="1"/>
</dbReference>
<dbReference type="PROSITE" id="PS50941">
    <property type="entry name" value="CHIT_BIND_I_2"/>
    <property type="match status" value="1"/>
</dbReference>
<feature type="disulfide bond" evidence="6">
    <location>
        <begin position="24"/>
        <end position="36"/>
    </location>
</feature>
<reference evidence="8" key="2">
    <citation type="submission" date="2021-03" db="UniProtKB">
        <authorList>
            <consortium name="EnsemblPlants"/>
        </authorList>
    </citation>
    <scope>IDENTIFICATION</scope>
</reference>
<reference evidence="8" key="1">
    <citation type="journal article" date="2017" name="Nature">
        <title>The genome of Chenopodium quinoa.</title>
        <authorList>
            <person name="Jarvis D.E."/>
            <person name="Ho Y.S."/>
            <person name="Lightfoot D.J."/>
            <person name="Schmoeckel S.M."/>
            <person name="Li B."/>
            <person name="Borm T.J.A."/>
            <person name="Ohyanagi H."/>
            <person name="Mineta K."/>
            <person name="Michell C.T."/>
            <person name="Saber N."/>
            <person name="Kharbatia N.M."/>
            <person name="Rupper R.R."/>
            <person name="Sharp A.R."/>
            <person name="Dally N."/>
            <person name="Boughton B.A."/>
            <person name="Woo Y.H."/>
            <person name="Gao G."/>
            <person name="Schijlen E.G.W.M."/>
            <person name="Guo X."/>
            <person name="Momin A.A."/>
            <person name="Negrao S."/>
            <person name="Al-Babili S."/>
            <person name="Gehring C."/>
            <person name="Roessner U."/>
            <person name="Jung C."/>
            <person name="Murphy K."/>
            <person name="Arold S.T."/>
            <person name="Gojobori T."/>
            <person name="van der Linden C.G."/>
            <person name="van Loo E.N."/>
            <person name="Jellen E.N."/>
            <person name="Maughan P.J."/>
            <person name="Tester M."/>
        </authorList>
    </citation>
    <scope>NUCLEOTIDE SEQUENCE [LARGE SCALE GENOMIC DNA]</scope>
    <source>
        <strain evidence="8">cv. PI 614886</strain>
    </source>
</reference>
<proteinExistence type="predicted"/>
<keyword evidence="2" id="KW-0295">Fungicide</keyword>
<keyword evidence="3 6" id="KW-0147">Chitin-binding</keyword>
<keyword evidence="5 6" id="KW-1015">Disulfide bond</keyword>
<organism evidence="8 9">
    <name type="scientific">Chenopodium quinoa</name>
    <name type="common">Quinoa</name>
    <dbReference type="NCBI Taxonomy" id="63459"/>
    <lineage>
        <taxon>Eukaryota</taxon>
        <taxon>Viridiplantae</taxon>
        <taxon>Streptophyta</taxon>
        <taxon>Embryophyta</taxon>
        <taxon>Tracheophyta</taxon>
        <taxon>Spermatophyta</taxon>
        <taxon>Magnoliopsida</taxon>
        <taxon>eudicotyledons</taxon>
        <taxon>Gunneridae</taxon>
        <taxon>Pentapetalae</taxon>
        <taxon>Caryophyllales</taxon>
        <taxon>Chenopodiaceae</taxon>
        <taxon>Chenopodioideae</taxon>
        <taxon>Atripliceae</taxon>
        <taxon>Chenopodium</taxon>
    </lineage>
</organism>
<evidence type="ECO:0000313" key="9">
    <source>
        <dbReference type="Proteomes" id="UP000596660"/>
    </source>
</evidence>
<keyword evidence="4" id="KW-0732">Signal</keyword>
<feature type="domain" description="Chitin-binding type-1" evidence="7">
    <location>
        <begin position="15"/>
        <end position="68"/>
    </location>
</feature>
<dbReference type="SMART" id="SM00270">
    <property type="entry name" value="ChtBD1"/>
    <property type="match status" value="1"/>
</dbReference>